<protein>
    <submittedName>
        <fullName evidence="2">TIGR02281 family clan AA aspartic protease</fullName>
        <ecNumber evidence="2">3.4.23.-</ecNumber>
    </submittedName>
</protein>
<keyword evidence="2" id="KW-0645">Protease</keyword>
<gene>
    <name evidence="2" type="ORF">DYI37_04800</name>
</gene>
<keyword evidence="2" id="KW-0378">Hydrolase</keyword>
<dbReference type="CDD" id="cd05483">
    <property type="entry name" value="retropepsin_like_bacteria"/>
    <property type="match status" value="1"/>
</dbReference>
<proteinExistence type="predicted"/>
<name>A0A371X7K3_9HYPH</name>
<dbReference type="OrthoDB" id="7595324at2"/>
<dbReference type="InterPro" id="IPR001969">
    <property type="entry name" value="Aspartic_peptidase_AS"/>
</dbReference>
<dbReference type="Proteomes" id="UP000264310">
    <property type="component" value="Unassembled WGS sequence"/>
</dbReference>
<dbReference type="PROSITE" id="PS51257">
    <property type="entry name" value="PROKAR_LIPOPROTEIN"/>
    <property type="match status" value="1"/>
</dbReference>
<dbReference type="EMBL" id="QURL01000002">
    <property type="protein sequence ID" value="RFC65171.1"/>
    <property type="molecule type" value="Genomic_DNA"/>
</dbReference>
<evidence type="ECO:0000313" key="3">
    <source>
        <dbReference type="Proteomes" id="UP000264310"/>
    </source>
</evidence>
<dbReference type="Pfam" id="PF13975">
    <property type="entry name" value="gag-asp_proteas"/>
    <property type="match status" value="1"/>
</dbReference>
<sequence>MRRDTILWVLLAILGVACLALVLNQDGRIVGLGEDEFASLVYLGTIGFGMAAALFLFSRTGLGQALRHLLVWIAVFAAVLAAYAFAPEMIAIKDRVMAVLVPGSVVALPNDGEHAQYLVTRGADGHFHLTGEVDGRPASFMVDTGASVIAMDTSTARSLGFHPDDLSFTNFVQTANGVARSAPIILDSVKVGDIERRNVRAAVTESDGLGTILLGMSFLDTLTSYDFRGNRLILTD</sequence>
<accession>A0A371X7K3</accession>
<keyword evidence="1" id="KW-0472">Membrane</keyword>
<evidence type="ECO:0000256" key="1">
    <source>
        <dbReference type="SAM" id="Phobius"/>
    </source>
</evidence>
<keyword evidence="3" id="KW-1185">Reference proteome</keyword>
<dbReference type="InterPro" id="IPR021109">
    <property type="entry name" value="Peptidase_aspartic_dom_sf"/>
</dbReference>
<dbReference type="GO" id="GO:0004190">
    <property type="term" value="F:aspartic-type endopeptidase activity"/>
    <property type="evidence" value="ECO:0007669"/>
    <property type="project" value="InterPro"/>
</dbReference>
<dbReference type="InterPro" id="IPR034122">
    <property type="entry name" value="Retropepsin-like_bacterial"/>
</dbReference>
<organism evidence="2 3">
    <name type="scientific">Fulvimarina endophytica</name>
    <dbReference type="NCBI Taxonomy" id="2293836"/>
    <lineage>
        <taxon>Bacteria</taxon>
        <taxon>Pseudomonadati</taxon>
        <taxon>Pseudomonadota</taxon>
        <taxon>Alphaproteobacteria</taxon>
        <taxon>Hyphomicrobiales</taxon>
        <taxon>Aurantimonadaceae</taxon>
        <taxon>Fulvimarina</taxon>
    </lineage>
</organism>
<dbReference type="EC" id="3.4.23.-" evidence="2"/>
<dbReference type="RefSeq" id="WP_116682067.1">
    <property type="nucleotide sequence ID" value="NZ_QURL01000002.1"/>
</dbReference>
<reference evidence="2 3" key="1">
    <citation type="submission" date="2018-08" db="EMBL/GenBank/DDBJ databases">
        <title>Fulvimarina sp. 85, whole genome shotgun sequence.</title>
        <authorList>
            <person name="Tuo L."/>
        </authorList>
    </citation>
    <scope>NUCLEOTIDE SEQUENCE [LARGE SCALE GENOMIC DNA]</scope>
    <source>
        <strain evidence="2 3">85</strain>
    </source>
</reference>
<keyword evidence="1" id="KW-1133">Transmembrane helix</keyword>
<feature type="transmembrane region" description="Helical" evidence="1">
    <location>
        <begin position="69"/>
        <end position="86"/>
    </location>
</feature>
<evidence type="ECO:0000313" key="2">
    <source>
        <dbReference type="EMBL" id="RFC65171.1"/>
    </source>
</evidence>
<keyword evidence="1" id="KW-0812">Transmembrane</keyword>
<dbReference type="GO" id="GO:0006508">
    <property type="term" value="P:proteolysis"/>
    <property type="evidence" value="ECO:0007669"/>
    <property type="project" value="UniProtKB-KW"/>
</dbReference>
<dbReference type="Gene3D" id="2.40.70.10">
    <property type="entry name" value="Acid Proteases"/>
    <property type="match status" value="1"/>
</dbReference>
<dbReference type="NCBIfam" id="TIGR02281">
    <property type="entry name" value="clan_AA_DTGA"/>
    <property type="match status" value="1"/>
</dbReference>
<dbReference type="SUPFAM" id="SSF50630">
    <property type="entry name" value="Acid proteases"/>
    <property type="match status" value="1"/>
</dbReference>
<feature type="transmembrane region" description="Helical" evidence="1">
    <location>
        <begin position="40"/>
        <end position="57"/>
    </location>
</feature>
<dbReference type="InterPro" id="IPR011969">
    <property type="entry name" value="Clan_AA_Asp_peptidase_C"/>
</dbReference>
<dbReference type="PROSITE" id="PS00141">
    <property type="entry name" value="ASP_PROTEASE"/>
    <property type="match status" value="1"/>
</dbReference>
<dbReference type="AlphaFoldDB" id="A0A371X7K3"/>
<comment type="caution">
    <text evidence="2">The sequence shown here is derived from an EMBL/GenBank/DDBJ whole genome shotgun (WGS) entry which is preliminary data.</text>
</comment>